<feature type="compositionally biased region" description="Polar residues" evidence="1">
    <location>
        <begin position="262"/>
        <end position="289"/>
    </location>
</feature>
<gene>
    <name evidence="2" type="ORF">V8G54_020687</name>
</gene>
<dbReference type="AlphaFoldDB" id="A0AAQ3NE36"/>
<dbReference type="EMBL" id="CP144695">
    <property type="protein sequence ID" value="WVZ07341.1"/>
    <property type="molecule type" value="Genomic_DNA"/>
</dbReference>
<dbReference type="Proteomes" id="UP001374535">
    <property type="component" value="Chromosome 6"/>
</dbReference>
<name>A0AAQ3NE36_VIGMU</name>
<evidence type="ECO:0000313" key="3">
    <source>
        <dbReference type="Proteomes" id="UP001374535"/>
    </source>
</evidence>
<accession>A0AAQ3NE36</accession>
<protein>
    <submittedName>
        <fullName evidence="2">Uncharacterized protein</fullName>
    </submittedName>
</protein>
<evidence type="ECO:0000256" key="1">
    <source>
        <dbReference type="SAM" id="MobiDB-lite"/>
    </source>
</evidence>
<organism evidence="2 3">
    <name type="scientific">Vigna mungo</name>
    <name type="common">Black gram</name>
    <name type="synonym">Phaseolus mungo</name>
    <dbReference type="NCBI Taxonomy" id="3915"/>
    <lineage>
        <taxon>Eukaryota</taxon>
        <taxon>Viridiplantae</taxon>
        <taxon>Streptophyta</taxon>
        <taxon>Embryophyta</taxon>
        <taxon>Tracheophyta</taxon>
        <taxon>Spermatophyta</taxon>
        <taxon>Magnoliopsida</taxon>
        <taxon>eudicotyledons</taxon>
        <taxon>Gunneridae</taxon>
        <taxon>Pentapetalae</taxon>
        <taxon>rosids</taxon>
        <taxon>fabids</taxon>
        <taxon>Fabales</taxon>
        <taxon>Fabaceae</taxon>
        <taxon>Papilionoideae</taxon>
        <taxon>50 kb inversion clade</taxon>
        <taxon>NPAAA clade</taxon>
        <taxon>indigoferoid/millettioid clade</taxon>
        <taxon>Phaseoleae</taxon>
        <taxon>Vigna</taxon>
    </lineage>
</organism>
<sequence length="384" mass="42706">MWKLGFVGQCGNWALGLVVEIELSGPRETELMGQYGNWAWWANVKAGLCGQASWAWGQCKNWALGASVETGLWGQASWAWGHELGLGASVETGLRGQAKLGFGASAKLGLLGQYRNWVWWASVETGLCGPGKLVLGASVETGLSNFEILEIHNFVIFDGFEENESCLEFFGRLGPVRGHYSSQRRCNMAKTHGEIHKVALVFRCMSSVKKGSGNEKDRFKRLPQLIEGQVYATSQGWFPEPRGQWSLELCNQLGVKTQMKRTNSSWGSHDSQTGSMSQVASLHNPSTSKLHSDPVAICRNRNHDGMTVQKRNRFSKKRFGVATIVYSGKLRKNHKEKGMVRESVMCREGISTLHVCPKTPCSYVFLVKLRNQGYVVLAERLFVV</sequence>
<keyword evidence="3" id="KW-1185">Reference proteome</keyword>
<reference evidence="2 3" key="1">
    <citation type="journal article" date="2023" name="Life. Sci Alliance">
        <title>Evolutionary insights into 3D genome organization and epigenetic landscape of Vigna mungo.</title>
        <authorList>
            <person name="Junaid A."/>
            <person name="Singh B."/>
            <person name="Bhatia S."/>
        </authorList>
    </citation>
    <scope>NUCLEOTIDE SEQUENCE [LARGE SCALE GENOMIC DNA]</scope>
    <source>
        <strain evidence="2">Urdbean</strain>
    </source>
</reference>
<evidence type="ECO:0000313" key="2">
    <source>
        <dbReference type="EMBL" id="WVZ07341.1"/>
    </source>
</evidence>
<proteinExistence type="predicted"/>
<feature type="region of interest" description="Disordered" evidence="1">
    <location>
        <begin position="262"/>
        <end position="292"/>
    </location>
</feature>